<name>A0AA37VVD8_9GAMM</name>
<keyword evidence="9 15" id="KW-1133">Transmembrane helix</keyword>
<dbReference type="EMBL" id="BSNC01000003">
    <property type="protein sequence ID" value="GLP95996.1"/>
    <property type="molecule type" value="Genomic_DNA"/>
</dbReference>
<dbReference type="PIRSF" id="PIRSF000013">
    <property type="entry name" value="4_hem_cytochrm_NapC"/>
    <property type="match status" value="1"/>
</dbReference>
<evidence type="ECO:0000259" key="16">
    <source>
        <dbReference type="Pfam" id="PF03264"/>
    </source>
</evidence>
<proteinExistence type="inferred from homology"/>
<protein>
    <recommendedName>
        <fullName evidence="12">Cytochrome c-type protein</fullName>
    </recommendedName>
</protein>
<comment type="similarity">
    <text evidence="2">Belongs to the NapC/NirT/NrfH family.</text>
</comment>
<comment type="subcellular location">
    <subcellularLocation>
        <location evidence="1">Cell membrane</location>
        <topology evidence="1">Single-pass membrane protein</topology>
    </subcellularLocation>
</comment>
<dbReference type="InterPro" id="IPR005126">
    <property type="entry name" value="NapC/NirT_cyt_c_N"/>
</dbReference>
<dbReference type="GO" id="GO:0019333">
    <property type="term" value="P:denitrification pathway"/>
    <property type="evidence" value="ECO:0007669"/>
    <property type="project" value="InterPro"/>
</dbReference>
<dbReference type="GO" id="GO:0046872">
    <property type="term" value="F:metal ion binding"/>
    <property type="evidence" value="ECO:0007669"/>
    <property type="project" value="UniProtKB-KW"/>
</dbReference>
<evidence type="ECO:0000256" key="4">
    <source>
        <dbReference type="ARBA" id="ARBA00022475"/>
    </source>
</evidence>
<keyword evidence="6 15" id="KW-0812">Transmembrane</keyword>
<dbReference type="Proteomes" id="UP001161422">
    <property type="component" value="Unassembled WGS sequence"/>
</dbReference>
<keyword evidence="4" id="KW-1003">Cell membrane</keyword>
<dbReference type="GO" id="GO:0005886">
    <property type="term" value="C:plasma membrane"/>
    <property type="evidence" value="ECO:0007669"/>
    <property type="project" value="UniProtKB-SubCell"/>
</dbReference>
<dbReference type="GO" id="GO:0020037">
    <property type="term" value="F:heme binding"/>
    <property type="evidence" value="ECO:0007669"/>
    <property type="project" value="InterPro"/>
</dbReference>
<reference evidence="17" key="1">
    <citation type="journal article" date="2014" name="Int. J. Syst. Evol. Microbiol.">
        <title>Complete genome sequence of Corynebacterium casei LMG S-19264T (=DSM 44701T), isolated from a smear-ripened cheese.</title>
        <authorList>
            <consortium name="US DOE Joint Genome Institute (JGI-PGF)"/>
            <person name="Walter F."/>
            <person name="Albersmeier A."/>
            <person name="Kalinowski J."/>
            <person name="Ruckert C."/>
        </authorList>
    </citation>
    <scope>NUCLEOTIDE SEQUENCE</scope>
    <source>
        <strain evidence="17">NBRC 101628</strain>
    </source>
</reference>
<evidence type="ECO:0000256" key="12">
    <source>
        <dbReference type="PIRNR" id="PIRNR000013"/>
    </source>
</evidence>
<dbReference type="PANTHER" id="PTHR30333:SF3">
    <property type="entry name" value="CYTOCHROME C-TYPE PROTEIN TORY"/>
    <property type="match status" value="1"/>
</dbReference>
<dbReference type="PANTHER" id="PTHR30333">
    <property type="entry name" value="CYTOCHROME C-TYPE PROTEIN"/>
    <property type="match status" value="1"/>
</dbReference>
<dbReference type="RefSeq" id="WP_095506559.1">
    <property type="nucleotide sequence ID" value="NZ_BSNC01000003.1"/>
</dbReference>
<dbReference type="InterPro" id="IPR024717">
    <property type="entry name" value="NapC/NirT/NrfH"/>
</dbReference>
<feature type="binding site" description="axial binding residue" evidence="14">
    <location>
        <position position="140"/>
    </location>
    <ligand>
        <name>heme</name>
        <dbReference type="ChEBI" id="CHEBI:30413"/>
        <label>3</label>
    </ligand>
    <ligandPart>
        <name>Fe</name>
        <dbReference type="ChEBI" id="CHEBI:18248"/>
    </ligandPart>
</feature>
<feature type="domain" description="NapC/NirT cytochrome c N-terminal" evidence="16">
    <location>
        <begin position="9"/>
        <end position="187"/>
    </location>
</feature>
<comment type="PTM">
    <text evidence="12">Binds 4 heme groups per subunit.</text>
</comment>
<evidence type="ECO:0000256" key="15">
    <source>
        <dbReference type="SAM" id="Phobius"/>
    </source>
</evidence>
<evidence type="ECO:0000256" key="1">
    <source>
        <dbReference type="ARBA" id="ARBA00004162"/>
    </source>
</evidence>
<feature type="binding site" description="covalent" evidence="13">
    <location>
        <position position="46"/>
    </location>
    <ligand>
        <name>heme</name>
        <dbReference type="ChEBI" id="CHEBI:30413"/>
        <label>1</label>
    </ligand>
</feature>
<keyword evidence="5 12" id="KW-0349">Heme</keyword>
<evidence type="ECO:0000256" key="13">
    <source>
        <dbReference type="PIRSR" id="PIRSR000013-1"/>
    </source>
</evidence>
<evidence type="ECO:0000256" key="5">
    <source>
        <dbReference type="ARBA" id="ARBA00022617"/>
    </source>
</evidence>
<dbReference type="AlphaFoldDB" id="A0AA37VVD8"/>
<feature type="binding site" evidence="13">
    <location>
        <position position="90"/>
    </location>
    <ligand>
        <name>a menaquinol</name>
        <dbReference type="ChEBI" id="CHEBI:18151"/>
    </ligand>
</feature>
<feature type="binding site" description="covalent" evidence="13">
    <location>
        <position position="78"/>
    </location>
    <ligand>
        <name>heme</name>
        <dbReference type="ChEBI" id="CHEBI:30413"/>
        <label>2</label>
    </ligand>
</feature>
<dbReference type="InterPro" id="IPR036280">
    <property type="entry name" value="Multihaem_cyt_sf"/>
</dbReference>
<feature type="binding site" description="covalent" evidence="13">
    <location>
        <position position="75"/>
    </location>
    <ligand>
        <name>heme</name>
        <dbReference type="ChEBI" id="CHEBI:30413"/>
        <label>2</label>
    </ligand>
</feature>
<comment type="cofactor">
    <cofactor evidence="13">
        <name>heme</name>
        <dbReference type="ChEBI" id="CHEBI:30413"/>
    </cofactor>
    <text evidence="13">Binds 4 heme groups per subunit.</text>
</comment>
<feature type="transmembrane region" description="Helical" evidence="15">
    <location>
        <begin position="12"/>
        <end position="31"/>
    </location>
</feature>
<keyword evidence="7 12" id="KW-0479">Metal-binding</keyword>
<feature type="binding site" description="covalent" evidence="13">
    <location>
        <position position="49"/>
    </location>
    <ligand>
        <name>heme</name>
        <dbReference type="ChEBI" id="CHEBI:30413"/>
        <label>1</label>
    </ligand>
</feature>
<evidence type="ECO:0000256" key="9">
    <source>
        <dbReference type="ARBA" id="ARBA00022989"/>
    </source>
</evidence>
<feature type="binding site" description="axial binding residue" evidence="14">
    <location>
        <position position="97"/>
    </location>
    <ligand>
        <name>heme</name>
        <dbReference type="ChEBI" id="CHEBI:30413"/>
        <label>1</label>
    </ligand>
    <ligandPart>
        <name>Fe</name>
        <dbReference type="ChEBI" id="CHEBI:18248"/>
    </ligandPart>
</feature>
<gene>
    <name evidence="17" type="primary">cymA</name>
    <name evidence="17" type="ORF">GCM10007895_13020</name>
</gene>
<evidence type="ECO:0000256" key="10">
    <source>
        <dbReference type="ARBA" id="ARBA00023004"/>
    </source>
</evidence>
<comment type="caution">
    <text evidence="17">The sequence shown here is derived from an EMBL/GenBank/DDBJ whole genome shotgun (WGS) entry which is preliminary data.</text>
</comment>
<feature type="binding site" description="covalent" evidence="13">
    <location>
        <position position="139"/>
    </location>
    <ligand>
        <name>heme</name>
        <dbReference type="ChEBI" id="CHEBI:30413"/>
        <label>4</label>
    </ligand>
</feature>
<evidence type="ECO:0000256" key="6">
    <source>
        <dbReference type="ARBA" id="ARBA00022692"/>
    </source>
</evidence>
<dbReference type="GO" id="GO:0009061">
    <property type="term" value="P:anaerobic respiration"/>
    <property type="evidence" value="ECO:0007669"/>
    <property type="project" value="TreeGrafter"/>
</dbReference>
<dbReference type="InterPro" id="IPR038266">
    <property type="entry name" value="NapC/NirT_cytc_sf"/>
</dbReference>
<dbReference type="SUPFAM" id="SSF48695">
    <property type="entry name" value="Multiheme cytochromes"/>
    <property type="match status" value="1"/>
</dbReference>
<evidence type="ECO:0000256" key="8">
    <source>
        <dbReference type="ARBA" id="ARBA00022982"/>
    </source>
</evidence>
<feature type="binding site" description="axial binding residue" evidence="14">
    <location>
        <position position="178"/>
    </location>
    <ligand>
        <name>heme</name>
        <dbReference type="ChEBI" id="CHEBI:30413"/>
        <label>4</label>
    </ligand>
    <ligandPart>
        <name>Fe</name>
        <dbReference type="ChEBI" id="CHEBI:18248"/>
    </ligandPart>
</feature>
<keyword evidence="8 12" id="KW-0249">Electron transport</keyword>
<feature type="binding site" description="covalent" evidence="13">
    <location>
        <position position="177"/>
    </location>
    <ligand>
        <name>heme</name>
        <dbReference type="ChEBI" id="CHEBI:30413"/>
        <label>4</label>
    </ligand>
</feature>
<evidence type="ECO:0000313" key="18">
    <source>
        <dbReference type="Proteomes" id="UP001161422"/>
    </source>
</evidence>
<keyword evidence="11 15" id="KW-0472">Membrane</keyword>
<feature type="binding site" description="covalent" evidence="13">
    <location>
        <position position="136"/>
    </location>
    <ligand>
        <name>heme</name>
        <dbReference type="ChEBI" id="CHEBI:30413"/>
        <label>4</label>
    </ligand>
</feature>
<accession>A0AA37VVD8</accession>
<reference evidence="17" key="2">
    <citation type="submission" date="2023-01" db="EMBL/GenBank/DDBJ databases">
        <title>Draft genome sequence of Paraferrimonas sedimenticola strain NBRC 101628.</title>
        <authorList>
            <person name="Sun Q."/>
            <person name="Mori K."/>
        </authorList>
    </citation>
    <scope>NUCLEOTIDE SEQUENCE</scope>
    <source>
        <strain evidence="17">NBRC 101628</strain>
    </source>
</reference>
<keyword evidence="3 12" id="KW-0813">Transport</keyword>
<sequence length="198" mass="22339">MNWRAIFKPSAKYSIFALLAVGIIVGVVGYFTTQQVLHATSTDEFCMSCHSNHSLKDEVLASVHGGGKSGIVVECQQCHVAQDPFGYLKKKIIVSKDVIGYLTIDGFNTQEWLEENRAEQAELAARYFRQIDSSTCQNCHNRIYEDQPETMKKMAVKMHTRNFEAKGTEKYKTCIDCHQGVAHPFPREGKSPKFRAAK</sequence>
<keyword evidence="18" id="KW-1185">Reference proteome</keyword>
<feature type="binding site" description="axial binding residue" evidence="14">
    <location>
        <position position="183"/>
    </location>
    <ligand>
        <name>heme</name>
        <dbReference type="ChEBI" id="CHEBI:30413"/>
        <label>2</label>
    </ligand>
    <ligandPart>
        <name>Fe</name>
        <dbReference type="ChEBI" id="CHEBI:18248"/>
    </ligandPart>
</feature>
<dbReference type="Pfam" id="PF03264">
    <property type="entry name" value="Cytochrom_NNT"/>
    <property type="match status" value="1"/>
</dbReference>
<dbReference type="GO" id="GO:0009055">
    <property type="term" value="F:electron transfer activity"/>
    <property type="evidence" value="ECO:0007669"/>
    <property type="project" value="TreeGrafter"/>
</dbReference>
<feature type="binding site" description="covalent" evidence="13">
    <location>
        <position position="174"/>
    </location>
    <ligand>
        <name>heme</name>
        <dbReference type="ChEBI" id="CHEBI:30413"/>
        <label>4</label>
    </ligand>
</feature>
<feature type="binding site" description="axial binding residue" evidence="14">
    <location>
        <position position="79"/>
    </location>
    <ligand>
        <name>heme</name>
        <dbReference type="ChEBI" id="CHEBI:30413"/>
        <label>2</label>
    </ligand>
    <ligandPart>
        <name>Fe</name>
        <dbReference type="ChEBI" id="CHEBI:18248"/>
    </ligandPart>
</feature>
<evidence type="ECO:0000256" key="7">
    <source>
        <dbReference type="ARBA" id="ARBA00022723"/>
    </source>
</evidence>
<dbReference type="Gene3D" id="1.10.3820.10">
    <property type="entry name" value="Di-heme elbow motif domain"/>
    <property type="match status" value="1"/>
</dbReference>
<evidence type="ECO:0000256" key="11">
    <source>
        <dbReference type="ARBA" id="ARBA00023136"/>
    </source>
</evidence>
<evidence type="ECO:0000256" key="14">
    <source>
        <dbReference type="PIRSR" id="PIRSR000013-2"/>
    </source>
</evidence>
<dbReference type="InterPro" id="IPR051174">
    <property type="entry name" value="Cytochrome_c-type_ET"/>
</dbReference>
<feature type="binding site" evidence="13">
    <location>
        <position position="97"/>
    </location>
    <ligand>
        <name>a menaquinol</name>
        <dbReference type="ChEBI" id="CHEBI:18151"/>
    </ligand>
</feature>
<organism evidence="17 18">
    <name type="scientific">Paraferrimonas sedimenticola</name>
    <dbReference type="NCBI Taxonomy" id="375674"/>
    <lineage>
        <taxon>Bacteria</taxon>
        <taxon>Pseudomonadati</taxon>
        <taxon>Pseudomonadota</taxon>
        <taxon>Gammaproteobacteria</taxon>
        <taxon>Alteromonadales</taxon>
        <taxon>Ferrimonadaceae</taxon>
        <taxon>Paraferrimonas</taxon>
    </lineage>
</organism>
<evidence type="ECO:0000256" key="2">
    <source>
        <dbReference type="ARBA" id="ARBA00007395"/>
    </source>
</evidence>
<evidence type="ECO:0000256" key="3">
    <source>
        <dbReference type="ARBA" id="ARBA00022448"/>
    </source>
</evidence>
<keyword evidence="10 12" id="KW-0408">Iron</keyword>
<evidence type="ECO:0000313" key="17">
    <source>
        <dbReference type="EMBL" id="GLP95996.1"/>
    </source>
</evidence>